<protein>
    <submittedName>
        <fullName evidence="1">DUF4058 family protein</fullName>
    </submittedName>
</protein>
<keyword evidence="2" id="KW-1185">Reference proteome</keyword>
<dbReference type="InterPro" id="IPR025132">
    <property type="entry name" value="DUF4058"/>
</dbReference>
<dbReference type="EMBL" id="JADEXN010000414">
    <property type="protein sequence ID" value="MBE9042701.1"/>
    <property type="molecule type" value="Genomic_DNA"/>
</dbReference>
<dbReference type="Proteomes" id="UP000621799">
    <property type="component" value="Unassembled WGS sequence"/>
</dbReference>
<gene>
    <name evidence="1" type="ORF">IQ235_18230</name>
</gene>
<reference evidence="1" key="1">
    <citation type="submission" date="2020-10" db="EMBL/GenBank/DDBJ databases">
        <authorList>
            <person name="Castelo-Branco R."/>
            <person name="Eusebio N."/>
            <person name="Adriana R."/>
            <person name="Vieira A."/>
            <person name="Brugerolle De Fraissinette N."/>
            <person name="Rezende De Castro R."/>
            <person name="Schneider M.P."/>
            <person name="Vasconcelos V."/>
            <person name="Leao P.N."/>
        </authorList>
    </citation>
    <scope>NUCLEOTIDE SEQUENCE</scope>
    <source>
        <strain evidence="1">LEGE 11467</strain>
    </source>
</reference>
<proteinExistence type="predicted"/>
<dbReference type="Pfam" id="PF13267">
    <property type="entry name" value="DUF4058"/>
    <property type="match status" value="1"/>
</dbReference>
<comment type="caution">
    <text evidence="1">The sequence shown here is derived from an EMBL/GenBank/DDBJ whole genome shotgun (WGS) entry which is preliminary data.</text>
</comment>
<evidence type="ECO:0000313" key="1">
    <source>
        <dbReference type="EMBL" id="MBE9042701.1"/>
    </source>
</evidence>
<evidence type="ECO:0000313" key="2">
    <source>
        <dbReference type="Proteomes" id="UP000621799"/>
    </source>
</evidence>
<dbReference type="AlphaFoldDB" id="A0A928ZBI3"/>
<organism evidence="1 2">
    <name type="scientific">Zarconia navalis LEGE 11467</name>
    <dbReference type="NCBI Taxonomy" id="1828826"/>
    <lineage>
        <taxon>Bacteria</taxon>
        <taxon>Bacillati</taxon>
        <taxon>Cyanobacteriota</taxon>
        <taxon>Cyanophyceae</taxon>
        <taxon>Oscillatoriophycideae</taxon>
        <taxon>Oscillatoriales</taxon>
        <taxon>Oscillatoriales incertae sedis</taxon>
        <taxon>Zarconia</taxon>
        <taxon>Zarconia navalis</taxon>
    </lineage>
</organism>
<name>A0A928ZBI3_9CYAN</name>
<sequence>MTPKFPGMNPYLENPALWPEVHSWLIVELARSLNPLLVPKYRAAVEKRVYSDAVLVGIPDASVFEVRPDADFTPATTTQVMPKPVRVTVPQTEERTERYLEIREVKTGRVVTAIELLSPTNKRAGEGRQKYLAKRQKVLNSRTHLVEIDLLRSGDFMPMTAAIPSDYRILVSRANLRPEAELYPFNLRETIPEFSLPLLPQEREPVVHLSDILERAYSEAALDLTIDYSRSPVPPLRDVDEEWVRSLMSL</sequence>
<accession>A0A928ZBI3</accession>